<organism evidence="5">
    <name type="scientific">Caenorhabditis brenneri</name>
    <name type="common">Nematode worm</name>
    <dbReference type="NCBI Taxonomy" id="135651"/>
    <lineage>
        <taxon>Eukaryota</taxon>
        <taxon>Metazoa</taxon>
        <taxon>Ecdysozoa</taxon>
        <taxon>Nematoda</taxon>
        <taxon>Chromadorea</taxon>
        <taxon>Rhabditida</taxon>
        <taxon>Rhabditina</taxon>
        <taxon>Rhabditomorpha</taxon>
        <taxon>Rhabditoidea</taxon>
        <taxon>Rhabditidae</taxon>
        <taxon>Peloderinae</taxon>
        <taxon>Caenorhabditis</taxon>
    </lineage>
</organism>
<comment type="subcellular location">
    <subcellularLocation>
        <location evidence="1">Nucleus</location>
    </subcellularLocation>
</comment>
<dbReference type="AlphaFoldDB" id="G0P423"/>
<dbReference type="Gene3D" id="2.40.50.40">
    <property type="match status" value="1"/>
</dbReference>
<dbReference type="Pfam" id="PF00385">
    <property type="entry name" value="Chromo"/>
    <property type="match status" value="1"/>
</dbReference>
<dbReference type="Proteomes" id="UP000008068">
    <property type="component" value="Unassembled WGS sequence"/>
</dbReference>
<dbReference type="SUPFAM" id="SSF54160">
    <property type="entry name" value="Chromo domain-like"/>
    <property type="match status" value="1"/>
</dbReference>
<sequence>MYSHGVSYLGSEQKYEKINKHRKPEFAVGDTIMTKISETLEYDTANAESSIATPYQKHLYKKNTTRLPSVKPVVKKINDHEPKLPVGESIMVTNYETGEYNAEIERMKEHDTDDDTDEGTYIKRERFDTFTNDSDEDPLVKKTKHREPEFAVRGTIEPSIAKPYNKHLYGKNKIRLPRVKPLVKKDDKKNDVKAETNKVDEPYYIVEEIICHRRRAKKLQFQVKWEGYATSDNTWETLENLREARIYIYDYFERCDEHQLLGEVRVYYGDD</sequence>
<dbReference type="HOGENOM" id="CLU_1027544_0_0_1"/>
<name>G0P423_CAEBE</name>
<feature type="domain" description="Chromo" evidence="3">
    <location>
        <begin position="204"/>
        <end position="254"/>
    </location>
</feature>
<evidence type="ECO:0000313" key="4">
    <source>
        <dbReference type="EMBL" id="EGT44563.1"/>
    </source>
</evidence>
<accession>G0P423</accession>
<reference evidence="5" key="1">
    <citation type="submission" date="2011-07" db="EMBL/GenBank/DDBJ databases">
        <authorList>
            <consortium name="Caenorhabditis brenneri Sequencing and Analysis Consortium"/>
            <person name="Wilson R.K."/>
        </authorList>
    </citation>
    <scope>NUCLEOTIDE SEQUENCE [LARGE SCALE GENOMIC DNA]</scope>
    <source>
        <strain evidence="5">PB2801</strain>
    </source>
</reference>
<gene>
    <name evidence="4" type="ORF">CAEBREN_18852</name>
</gene>
<dbReference type="EMBL" id="GL380056">
    <property type="protein sequence ID" value="EGT44563.1"/>
    <property type="molecule type" value="Genomic_DNA"/>
</dbReference>
<dbReference type="InterPro" id="IPR051219">
    <property type="entry name" value="Heterochromatin_chromo-domain"/>
</dbReference>
<protein>
    <recommendedName>
        <fullName evidence="3">Chromo domain-containing protein</fullName>
    </recommendedName>
</protein>
<dbReference type="InParanoid" id="G0P423"/>
<dbReference type="InterPro" id="IPR023780">
    <property type="entry name" value="Chromo_domain"/>
</dbReference>
<dbReference type="OrthoDB" id="1918685at2759"/>
<evidence type="ECO:0000313" key="5">
    <source>
        <dbReference type="Proteomes" id="UP000008068"/>
    </source>
</evidence>
<dbReference type="PROSITE" id="PS50013">
    <property type="entry name" value="CHROMO_2"/>
    <property type="match status" value="1"/>
</dbReference>
<proteinExistence type="predicted"/>
<evidence type="ECO:0000256" key="2">
    <source>
        <dbReference type="ARBA" id="ARBA00023242"/>
    </source>
</evidence>
<keyword evidence="5" id="KW-1185">Reference proteome</keyword>
<dbReference type="InterPro" id="IPR023779">
    <property type="entry name" value="Chromodomain_CS"/>
</dbReference>
<evidence type="ECO:0000256" key="1">
    <source>
        <dbReference type="ARBA" id="ARBA00004123"/>
    </source>
</evidence>
<dbReference type="PROSITE" id="PS00598">
    <property type="entry name" value="CHROMO_1"/>
    <property type="match status" value="1"/>
</dbReference>
<dbReference type="STRING" id="135651.G0P423"/>
<dbReference type="GO" id="GO:0005634">
    <property type="term" value="C:nucleus"/>
    <property type="evidence" value="ECO:0007669"/>
    <property type="project" value="UniProtKB-SubCell"/>
</dbReference>
<dbReference type="SMART" id="SM00298">
    <property type="entry name" value="CHROMO"/>
    <property type="match status" value="1"/>
</dbReference>
<dbReference type="PANTHER" id="PTHR22812">
    <property type="entry name" value="CHROMOBOX PROTEIN"/>
    <property type="match status" value="1"/>
</dbReference>
<keyword evidence="2" id="KW-0539">Nucleus</keyword>
<dbReference type="InterPro" id="IPR000953">
    <property type="entry name" value="Chromo/chromo_shadow_dom"/>
</dbReference>
<evidence type="ECO:0000259" key="3">
    <source>
        <dbReference type="PROSITE" id="PS50013"/>
    </source>
</evidence>
<dbReference type="CDD" id="cd00024">
    <property type="entry name" value="CD_CSD"/>
    <property type="match status" value="1"/>
</dbReference>
<dbReference type="InterPro" id="IPR016197">
    <property type="entry name" value="Chromo-like_dom_sf"/>
</dbReference>